<evidence type="ECO:0000256" key="1">
    <source>
        <dbReference type="SAM" id="SignalP"/>
    </source>
</evidence>
<dbReference type="EMBL" id="JACIDM010000004">
    <property type="protein sequence ID" value="MBB4084422.1"/>
    <property type="molecule type" value="Genomic_DNA"/>
</dbReference>
<feature type="chain" id="PRO_5031518411" description="DUF4424 domain-containing protein" evidence="1">
    <location>
        <begin position="25"/>
        <end position="337"/>
    </location>
</feature>
<protein>
    <recommendedName>
        <fullName evidence="2">DUF4424 domain-containing protein</fullName>
    </recommendedName>
</protein>
<reference evidence="3 4" key="1">
    <citation type="submission" date="2020-08" db="EMBL/GenBank/DDBJ databases">
        <title>Genomic Encyclopedia of Type Strains, Phase IV (KMG-IV): sequencing the most valuable type-strain genomes for metagenomic binning, comparative biology and taxonomic classification.</title>
        <authorList>
            <person name="Goeker M."/>
        </authorList>
    </citation>
    <scope>NUCLEOTIDE SEQUENCE [LARGE SCALE GENOMIC DNA]</scope>
    <source>
        <strain evidence="3 4">DSM 23960</strain>
    </source>
</reference>
<gene>
    <name evidence="3" type="ORF">GGR12_003312</name>
</gene>
<dbReference type="Gene3D" id="2.60.40.3680">
    <property type="match status" value="2"/>
</dbReference>
<evidence type="ECO:0000313" key="3">
    <source>
        <dbReference type="EMBL" id="MBB4084422.1"/>
    </source>
</evidence>
<proteinExistence type="predicted"/>
<feature type="signal peptide" evidence="1">
    <location>
        <begin position="1"/>
        <end position="24"/>
    </location>
</feature>
<name>A0A7W6NRM0_9CAUL</name>
<evidence type="ECO:0000259" key="2">
    <source>
        <dbReference type="Pfam" id="PF14415"/>
    </source>
</evidence>
<sequence>MNRATFLAATTALCLFVLAPGAPAAANDSVAVMGTGGLILQRTDGIVMRSEDLYVSAEEIRVRYRFFNRTDRDITTMVAFPMPDVVGRPEGDLGISQADPLRPTPFTTAVDGRVITTNAEQKAVLNGVDYTEMLRGLGVPIAPHLQEATEALAALPHPQLEMLIEMGLIEDRSFSHDGVVTVDFAPLWTLKTTHYWTQVFPAAREMRIDHRYTPAVGGSAGSSIAQADMPYSGVTSDYAARFCPDQAFVRGATRLRRRGQVLTETWVDYVLTTGANWAEPIGEFRLVIDKGSSRNLLTFCGEGVRRLDARRFEIRRENFTPTEDLSVLILTGVRPST</sequence>
<evidence type="ECO:0000313" key="4">
    <source>
        <dbReference type="Proteomes" id="UP000529946"/>
    </source>
</evidence>
<dbReference type="Pfam" id="PF14415">
    <property type="entry name" value="DUF4424"/>
    <property type="match status" value="1"/>
</dbReference>
<accession>A0A7W6NRM0</accession>
<comment type="caution">
    <text evidence="3">The sequence shown here is derived from an EMBL/GenBank/DDBJ whole genome shotgun (WGS) entry which is preliminary data.</text>
</comment>
<dbReference type="RefSeq" id="WP_183205937.1">
    <property type="nucleotide sequence ID" value="NZ_BAAAER010000001.1"/>
</dbReference>
<keyword evidence="1" id="KW-0732">Signal</keyword>
<organism evidence="3 4">
    <name type="scientific">Brevundimonas lenta</name>
    <dbReference type="NCBI Taxonomy" id="424796"/>
    <lineage>
        <taxon>Bacteria</taxon>
        <taxon>Pseudomonadati</taxon>
        <taxon>Pseudomonadota</taxon>
        <taxon>Alphaproteobacteria</taxon>
        <taxon>Caulobacterales</taxon>
        <taxon>Caulobacteraceae</taxon>
        <taxon>Brevundimonas</taxon>
    </lineage>
</organism>
<dbReference type="AlphaFoldDB" id="A0A7W6NRM0"/>
<dbReference type="Proteomes" id="UP000529946">
    <property type="component" value="Unassembled WGS sequence"/>
</dbReference>
<keyword evidence="4" id="KW-1185">Reference proteome</keyword>
<dbReference type="InterPro" id="IPR025538">
    <property type="entry name" value="DUF4424"/>
</dbReference>
<feature type="domain" description="DUF4424" evidence="2">
    <location>
        <begin position="26"/>
        <end position="328"/>
    </location>
</feature>